<feature type="transmembrane region" description="Helical" evidence="1">
    <location>
        <begin position="205"/>
        <end position="228"/>
    </location>
</feature>
<feature type="transmembrane region" description="Helical" evidence="1">
    <location>
        <begin position="119"/>
        <end position="142"/>
    </location>
</feature>
<dbReference type="AlphaFoldDB" id="A0A6N4SUA4"/>
<dbReference type="EMBL" id="CP000383">
    <property type="protein sequence ID" value="ABG60078.1"/>
    <property type="molecule type" value="Genomic_DNA"/>
</dbReference>
<evidence type="ECO:0000256" key="1">
    <source>
        <dbReference type="SAM" id="Phobius"/>
    </source>
</evidence>
<keyword evidence="1" id="KW-1133">Transmembrane helix</keyword>
<feature type="transmembrane region" description="Helical" evidence="1">
    <location>
        <begin position="148"/>
        <end position="166"/>
    </location>
</feature>
<feature type="transmembrane region" description="Helical" evidence="1">
    <location>
        <begin position="380"/>
        <end position="404"/>
    </location>
</feature>
<dbReference type="KEGG" id="chu:CHU_2830"/>
<gene>
    <name evidence="2" type="ordered locus">CHU_2830</name>
</gene>
<feature type="transmembrane region" description="Helical" evidence="1">
    <location>
        <begin position="347"/>
        <end position="368"/>
    </location>
</feature>
<organism evidence="2 3">
    <name type="scientific">Cytophaga hutchinsonii (strain ATCC 33406 / DSM 1761 / CIP 103989 / NBRC 15051 / NCIMB 9469 / D465)</name>
    <dbReference type="NCBI Taxonomy" id="269798"/>
    <lineage>
        <taxon>Bacteria</taxon>
        <taxon>Pseudomonadati</taxon>
        <taxon>Bacteroidota</taxon>
        <taxon>Cytophagia</taxon>
        <taxon>Cytophagales</taxon>
        <taxon>Cytophagaceae</taxon>
        <taxon>Cytophaga</taxon>
    </lineage>
</organism>
<dbReference type="OrthoDB" id="973593at2"/>
<dbReference type="InterPro" id="IPR011990">
    <property type="entry name" value="TPR-like_helical_dom_sf"/>
</dbReference>
<dbReference type="SUPFAM" id="SSF48452">
    <property type="entry name" value="TPR-like"/>
    <property type="match status" value="1"/>
</dbReference>
<protein>
    <submittedName>
        <fullName evidence="2">Uncharacterized protein</fullName>
    </submittedName>
</protein>
<proteinExistence type="predicted"/>
<keyword evidence="3" id="KW-1185">Reference proteome</keyword>
<dbReference type="Gene3D" id="1.25.40.10">
    <property type="entry name" value="Tetratricopeptide repeat domain"/>
    <property type="match status" value="2"/>
</dbReference>
<feature type="transmembrane region" description="Helical" evidence="1">
    <location>
        <begin position="309"/>
        <end position="335"/>
    </location>
</feature>
<sequence>MNDLFFWLQWKSSYRALYVALLILFLSGIAAVCISYVYGDLYTIGWNTTGEWRNITLGLEVFNVNQFDISQESTQFLLQKRYVSGGVTIHPWISYTYLACVLIAFVCFLTIISYVDLWLYLAGMTLFLFFAVGMHTELIGIFGIHSKAPTALIIILFGGLTYYFNAFGKNTNFFLRLGALTASMALIVLAIIFTSDVSAPLLYVANYSLVVPIIICIIFMFIVGYDFLQFLVMITSYGKSDFKKGNSIWNFILIGTLYLINLYLVYYQPAFIKDMGIVLLQPFAVLAISAVLGIWMFEKKESVNSMLPFNPLGAILYLTLGIITFSTISFGYATANDALITTLELSALYIQIGMGLGIFVYVLANFWTKYKNKEEVYKQFYITYQVPFFVARGMGWVIVLYFLFSTNRFVFSSSKAAYYNSIADVYLYTGQDELAVSFYKEAYTNEFQNQRSSYTLATYYEQQAEKELAFKYYENALNKNTSPFAYTALSNFYINNNQLFPAMFMIQDGLKDYPNDPHLLNNLGYIYRIFSESDSAAYFFNKAAKYTDDDIPAANLLAYFGAKGKLEECAAILNQTNTAHSPTYIANKIAITTMLGKKIEDNILSGNMLTDTLLTAEQFTALYNLAFNSLAEKDTLLDHTLSRYSKYEANAFYASNLLYAKAIHVYYSQTSIVEAMALLKEITEKEPTPTYLITLANWQLKAGLNQEAYETYRKLITHPDQRMVAYKCLAALEAGNPSEVTETLQALSASLMPGVANMARTLRASLAKPSVSTYDTLSARQKVQALHYHALTATEAAAFKNTIKDPVQILLLELNTVEQLNARMDYIAAMSAWNTLSTPENLPAAVLAQANLQYLKILAGLKQWDALKKELTSTSLLPKNLGYIDYYTARVLQNSPDSLKALPYYKKAISLIGYDPLVQIDYADYLAATVGEIEAVEKLVEAKKVIQYSKPLSLAYINACIKLGLYKTAGDELQNIESSLTTAEITSIKNQFYSAPVNQ</sequence>
<feature type="transmembrane region" description="Helical" evidence="1">
    <location>
        <begin position="92"/>
        <end position="112"/>
    </location>
</feature>
<reference evidence="2 3" key="1">
    <citation type="journal article" date="2007" name="Appl. Environ. Microbiol.">
        <title>Genome sequence of the cellulolytic gliding bacterium Cytophaga hutchinsonii.</title>
        <authorList>
            <person name="Xie G."/>
            <person name="Bruce D.C."/>
            <person name="Challacombe J.F."/>
            <person name="Chertkov O."/>
            <person name="Detter J.C."/>
            <person name="Gilna P."/>
            <person name="Han C.S."/>
            <person name="Lucas S."/>
            <person name="Misra M."/>
            <person name="Myers G.L."/>
            <person name="Richardson P."/>
            <person name="Tapia R."/>
            <person name="Thayer N."/>
            <person name="Thompson L.S."/>
            <person name="Brettin T.S."/>
            <person name="Henrissat B."/>
            <person name="Wilson D.B."/>
            <person name="McBride M.J."/>
        </authorList>
    </citation>
    <scope>NUCLEOTIDE SEQUENCE [LARGE SCALE GENOMIC DNA]</scope>
    <source>
        <strain evidence="3">ATCC 33406 / DSM 1761 / CIP 103989 / NBRC 15051 / NCIMB 9469 / D465</strain>
    </source>
</reference>
<dbReference type="RefSeq" id="WP_011586188.1">
    <property type="nucleotide sequence ID" value="NC_008255.1"/>
</dbReference>
<name>A0A6N4SUA4_CYTH3</name>
<dbReference type="SMART" id="SM00028">
    <property type="entry name" value="TPR"/>
    <property type="match status" value="4"/>
</dbReference>
<feature type="transmembrane region" description="Helical" evidence="1">
    <location>
        <begin position="16"/>
        <end position="38"/>
    </location>
</feature>
<feature type="transmembrane region" description="Helical" evidence="1">
    <location>
        <begin position="278"/>
        <end position="297"/>
    </location>
</feature>
<evidence type="ECO:0000313" key="2">
    <source>
        <dbReference type="EMBL" id="ABG60078.1"/>
    </source>
</evidence>
<dbReference type="Proteomes" id="UP000001822">
    <property type="component" value="Chromosome"/>
</dbReference>
<evidence type="ECO:0000313" key="3">
    <source>
        <dbReference type="Proteomes" id="UP000001822"/>
    </source>
</evidence>
<keyword evidence="1" id="KW-0812">Transmembrane</keyword>
<accession>A0A6N4SUA4</accession>
<keyword evidence="1" id="KW-0472">Membrane</keyword>
<dbReference type="InterPro" id="IPR019734">
    <property type="entry name" value="TPR_rpt"/>
</dbReference>
<feature type="transmembrane region" description="Helical" evidence="1">
    <location>
        <begin position="248"/>
        <end position="266"/>
    </location>
</feature>
<feature type="transmembrane region" description="Helical" evidence="1">
    <location>
        <begin position="173"/>
        <end position="193"/>
    </location>
</feature>